<dbReference type="RefSeq" id="WP_104289310.1">
    <property type="nucleotide sequence ID" value="NZ_PSXY01000002.1"/>
</dbReference>
<sequence length="1123" mass="122029">MLNAESKLILPPVPADQANIGVAAWSEPLPIDTYLPAQPDRYPAFLDSRVYQGSSGRVFPLPFHERIAAEKTPHAWEAVHLENRWLRIVVLPELGGRIHVAYDKSADYDIFYRNNVVKPALVGLAGPWISGGVEFNWPQHHRPATFLPTDVSIEREADGSVTVWCSDHDPFARMKGMHGIRLRPDSSLIEARVRLFNRSEETQTFLWWANVAAAVNDDYQSFFPTDVRHVADHAKRAVVSFPRVEGEYYGVDYPGRVDAAHPDRDRLDWYRNIPVPTSYMVTSTQDEFFGGYDHGRRAGFVHWADRAISPGKKQWTWGDAPFGWAWDANLTDGDGPYVELMAGVYTDNQPDFSFLAPGETKTFSQYWYPITEIGPAHQATRDGALRLEVTGQEGAVLRIGLAVTAVHPRVEIILRSADGSVIDAFEESAEPGRPVVTERSLLAGTSLHDVTVEARVDDRVLVSVSGAAVQAQLEAIAAPGAGGPAPDAAVAPPQPADVQTIEELVLIGQYLQQYRHATRSPEPYWQEALRRDPSDIRANAALAGARYSAERFGEALTHLSVALRRQLAWAPNPADGEVLYRLGLTLMRLGRIEEAEEALSKAAWNAAWVGPASLALARLAGASRPSTAEELLRRVLVNDAENLQARDLLVLSLRSLGRSDEADELLAATLMLDPGDQWARHLAGQLLTDDAPTLLDVALEYASAGYEGEALRVLDIAEAALARAALGQVNVGPLLGYHRASLLARVGRMDEARTAIASVSEFDATNCLPSRLDDIRALRDAMRIAPSDGLASSLLGSWLYDRGRGDEAIDAWQHAVAAGLDDAQAALVERNLGVAAYNVQRDADRAAEHYATARRLRPEDSRLLFEADQLAERRGVPAAERLAALDASPDLVDERDDLHVVHARLLTSVGLHADALRALASRRFQPWEGGEGQVLGAWDDACMAAARQAIAAGDPVTARDAIDAALRSPESLGEGRHPLQTTAELHLVLGDALAAAGDAEGARTAWEQASRATGDFTGMASQPFTERSSAAILALHRLGDAVRATDRLVGFASYVDQLAATPGEVDYFATSLPSMLLFHDDPQAARDAEVAALRRAIADLTRTLAEDVSGPVDRALSASTVAR</sequence>
<evidence type="ECO:0000313" key="5">
    <source>
        <dbReference type="Proteomes" id="UP000239241"/>
    </source>
</evidence>
<protein>
    <submittedName>
        <fullName evidence="4">DUF5107 domain-containing protein</fullName>
    </submittedName>
</protein>
<dbReference type="Pfam" id="PF13181">
    <property type="entry name" value="TPR_8"/>
    <property type="match status" value="1"/>
</dbReference>
<evidence type="ECO:0000313" key="4">
    <source>
        <dbReference type="EMBL" id="PPF71012.1"/>
    </source>
</evidence>
<dbReference type="SUPFAM" id="SSF48452">
    <property type="entry name" value="TPR-like"/>
    <property type="match status" value="1"/>
</dbReference>
<dbReference type="InterPro" id="IPR019734">
    <property type="entry name" value="TPR_rpt"/>
</dbReference>
<dbReference type="PANTHER" id="PTHR45586">
    <property type="entry name" value="TPR REPEAT-CONTAINING PROTEIN PA4667"/>
    <property type="match status" value="1"/>
</dbReference>
<keyword evidence="2" id="KW-0802">TPR repeat</keyword>
<name>A0A2S5VXH8_9MICO</name>
<dbReference type="InterPro" id="IPR011990">
    <property type="entry name" value="TPR-like_helical_dom_sf"/>
</dbReference>
<dbReference type="PANTHER" id="PTHR45586:SF1">
    <property type="entry name" value="LIPOPOLYSACCHARIDE ASSEMBLY PROTEIN B"/>
    <property type="match status" value="1"/>
</dbReference>
<proteinExistence type="predicted"/>
<feature type="domain" description="DUF5107" evidence="3">
    <location>
        <begin position="58"/>
        <end position="370"/>
    </location>
</feature>
<organism evidence="4 5">
    <name type="scientific">Clavibacter michiganensis</name>
    <dbReference type="NCBI Taxonomy" id="28447"/>
    <lineage>
        <taxon>Bacteria</taxon>
        <taxon>Bacillati</taxon>
        <taxon>Actinomycetota</taxon>
        <taxon>Actinomycetes</taxon>
        <taxon>Micrococcales</taxon>
        <taxon>Microbacteriaceae</taxon>
        <taxon>Clavibacter</taxon>
    </lineage>
</organism>
<dbReference type="Gene3D" id="2.70.98.10">
    <property type="match status" value="1"/>
</dbReference>
<evidence type="ECO:0000256" key="2">
    <source>
        <dbReference type="ARBA" id="ARBA00022803"/>
    </source>
</evidence>
<gene>
    <name evidence="4" type="ORF">C5E16_01825</name>
</gene>
<keyword evidence="1" id="KW-0677">Repeat</keyword>
<evidence type="ECO:0000256" key="1">
    <source>
        <dbReference type="ARBA" id="ARBA00022737"/>
    </source>
</evidence>
<dbReference type="EMBL" id="PSXY01000002">
    <property type="protein sequence ID" value="PPF71012.1"/>
    <property type="molecule type" value="Genomic_DNA"/>
</dbReference>
<dbReference type="Pfam" id="PF17128">
    <property type="entry name" value="DUF5107"/>
    <property type="match status" value="1"/>
</dbReference>
<dbReference type="GO" id="GO:0030246">
    <property type="term" value="F:carbohydrate binding"/>
    <property type="evidence" value="ECO:0007669"/>
    <property type="project" value="InterPro"/>
</dbReference>
<dbReference type="InterPro" id="IPR051012">
    <property type="entry name" value="CellSynth/LPSAsmb/PSIAsmb"/>
</dbReference>
<dbReference type="Gene3D" id="1.25.40.10">
    <property type="entry name" value="Tetratricopeptide repeat domain"/>
    <property type="match status" value="3"/>
</dbReference>
<dbReference type="Proteomes" id="UP000239241">
    <property type="component" value="Unassembled WGS sequence"/>
</dbReference>
<evidence type="ECO:0000259" key="3">
    <source>
        <dbReference type="Pfam" id="PF17128"/>
    </source>
</evidence>
<dbReference type="InterPro" id="IPR014718">
    <property type="entry name" value="GH-type_carb-bd"/>
</dbReference>
<accession>A0A2S5VXH8</accession>
<comment type="caution">
    <text evidence="4">The sequence shown here is derived from an EMBL/GenBank/DDBJ whole genome shotgun (WGS) entry which is preliminary data.</text>
</comment>
<dbReference type="AlphaFoldDB" id="A0A2S5VXH8"/>
<reference evidence="4 5" key="1">
    <citation type="submission" date="2018-02" db="EMBL/GenBank/DDBJ databases">
        <title>Bacteriophage NCPPB3778 and a type I-E CRISPR drive the evolution of the US Biological Select Agent, Rathayibacter toxicus.</title>
        <authorList>
            <person name="Davis E.W.II."/>
            <person name="Tabima J.F."/>
            <person name="Weisberg A.J."/>
            <person name="Lopes L.D."/>
            <person name="Wiseman M.S."/>
            <person name="Wiseman M.S."/>
            <person name="Pupko T."/>
            <person name="Belcher M.S."/>
            <person name="Sechler A.J."/>
            <person name="Tancos M.A."/>
            <person name="Schroeder B.K."/>
            <person name="Murray T.D."/>
            <person name="Luster D.G."/>
            <person name="Schneider W.L."/>
            <person name="Rogers E."/>
            <person name="Andreote F.D."/>
            <person name="Grunwald N.J."/>
            <person name="Putnam M.L."/>
            <person name="Chang J.H."/>
        </authorList>
    </citation>
    <scope>NUCLEOTIDE SEQUENCE [LARGE SCALE GENOMIC DNA]</scope>
    <source>
        <strain evidence="4 5">AY1B3</strain>
    </source>
</reference>
<dbReference type="InterPro" id="IPR033396">
    <property type="entry name" value="DUF5107"/>
</dbReference>